<feature type="compositionally biased region" description="Low complexity" evidence="1">
    <location>
        <begin position="455"/>
        <end position="476"/>
    </location>
</feature>
<sequence>MALHHSAETVQQKRNEVEFVHHELASRWSINPDATEVNLFAYGSAGSYMFDRGYKYPNNTAFYEDVDWLYDRRLLARESIRMHVCTVFSIALSFLYYVTVHVGNKNDLWPGSCERPSVNKVFCGSRFVGAMHPSAAIGMLRQLHYRAISEANLDKDKRREGVKHVIVLFVYYTNQEDVDSAVTHANDAIAANSSLIFVGVGPLVDLEMLNALQGFIIGTDVLDDVTAEKINAAICATAPPPTFQYPPDWSRPTIPTTTLATNFGHLPCQADIVIAMDQSHALKYEEFDEEVLFVRDKLVPHWTISLTETQVVPFGYGWQHSSCYRNEFTYPNNTEVFTDLTRIKEEDLFDNPDFGMAISMAAGLLTKVRPNSVLVTLAFTYTSAIPNAWLAYQQLPFLTEPGKKFMIVAIGNNYNETVLREFSNNLIKATEYTDALADQISEELCKDVSPPPPSSTVWTPSATPATSVATESSTSEQPQAPICTSNGMPYKVDISLYVSASLEAGWNSFQEQLEFIHYQLASNWSINPLTTEVEIAAYGEHSKAGFNANAYNALMYGSLDDANRRQHVNYTIVAFFHFMYVFSAFSSRAVVRYIVIKSSHPPFVRLSEWEMELTKAYVKIAQSKNYKVVLVGVGPLLDLETLNVLNTFIVRADVLDDTVAVQINKAICATDPPPPFYYPTDSPRPTIPTTTVATTFGHLSCQADIIIAIDQSFAVGYNEYYEEVLFIRDKLVPLWTIDPNETEMVMFGYGKMEHTCYRTDFTYPNNSAVFDDLTKLKIKNLYDNADFTTSITTASSILKTEAHPRPGSVIVTIAFTYTSATTNDNTVADDLEILTLPGRKFIIVAMGSKYDDAVLQKYSENIIKATRYTDELAEQVAYSSHSSSSMGHKLIIVADKQGNMRWRRIGHYGNYYFDSRHFIEKVANSRSCFSTPLPTAIVTATEHPPTTQSTPGGLPCKVDICIVVSVSKEAGQANFHKQLEFLHHELASTWSINPEATEVNLFASASLGFYSFDRAYRYPNNTAFYEDVDSLTGRALLNHESIKISQDDVNDAIYYANNALGLTARLVFVGVGPSVDLEMLNVLKGFIIGTDVLDDSTAEKINAAICASGSPPLFQYPTDSPRPTLPQTTLATTFGHLPCKADIVIGTDQSAPVTYEEYERNHLTTEHHSLVAITREEIIKYSDVLNITLSLLSNLSSRSTPPIAQTPSQTIPLSNEMLFVRDKLVPHWTINRDETEVAVFGYGYQGFSCFDQYYNYNSNEEVFADINKLKEQDLYYAADFGAVVIDPWTTDQLVNKLLEPGKKFMIVAVGNNYNETVLRKYSNNLIKVTEYTDALADQPSMFHWVAAGKLQDDHQESVSLARPHRAALRPCLLTSEKKFILLIFADYCWHAEQLQNLGSDREVFQSWIQASTLNITAPNSMRSAKFIRQSFSSSLVWYALILGREFNTADEDGAGCVVLKGAYSGERRPLSISGPMTPPRIGVTPRLRIIPHITSSSVDEKFRRARDTKTLDQCRRRMAPRN</sequence>
<evidence type="ECO:0000313" key="2">
    <source>
        <dbReference type="Proteomes" id="UP000036681"/>
    </source>
</evidence>
<dbReference type="WBParaSite" id="ALUE_0000522301-mRNA-1">
    <property type="protein sequence ID" value="ALUE_0000522301-mRNA-1"/>
    <property type="gene ID" value="ALUE_0000522301"/>
</dbReference>
<feature type="region of interest" description="Disordered" evidence="1">
    <location>
        <begin position="447"/>
        <end position="481"/>
    </location>
</feature>
<evidence type="ECO:0000256" key="1">
    <source>
        <dbReference type="SAM" id="MobiDB-lite"/>
    </source>
</evidence>
<reference evidence="3" key="1">
    <citation type="submission" date="2023-03" db="UniProtKB">
        <authorList>
            <consortium name="WormBaseParasite"/>
        </authorList>
    </citation>
    <scope>IDENTIFICATION</scope>
</reference>
<evidence type="ECO:0000313" key="3">
    <source>
        <dbReference type="WBParaSite" id="ALUE_0000522301-mRNA-1"/>
    </source>
</evidence>
<dbReference type="InterPro" id="IPR036465">
    <property type="entry name" value="vWFA_dom_sf"/>
</dbReference>
<accession>A0A9J2P756</accession>
<protein>
    <submittedName>
        <fullName evidence="3">VWFA domain-containing protein</fullName>
    </submittedName>
</protein>
<dbReference type="PANTHER" id="PTHR24020:SF84">
    <property type="entry name" value="VWFA DOMAIN-CONTAINING PROTEIN"/>
    <property type="match status" value="1"/>
</dbReference>
<organism evidence="2 3">
    <name type="scientific">Ascaris lumbricoides</name>
    <name type="common">Giant roundworm</name>
    <dbReference type="NCBI Taxonomy" id="6252"/>
    <lineage>
        <taxon>Eukaryota</taxon>
        <taxon>Metazoa</taxon>
        <taxon>Ecdysozoa</taxon>
        <taxon>Nematoda</taxon>
        <taxon>Chromadorea</taxon>
        <taxon>Rhabditida</taxon>
        <taxon>Spirurina</taxon>
        <taxon>Ascaridomorpha</taxon>
        <taxon>Ascaridoidea</taxon>
        <taxon>Ascarididae</taxon>
        <taxon>Ascaris</taxon>
    </lineage>
</organism>
<proteinExistence type="predicted"/>
<dbReference type="InterPro" id="IPR050525">
    <property type="entry name" value="ECM_Assembly_Org"/>
</dbReference>
<dbReference type="SUPFAM" id="SSF53300">
    <property type="entry name" value="vWA-like"/>
    <property type="match status" value="4"/>
</dbReference>
<name>A0A9J2P756_ASCLU</name>
<dbReference type="PANTHER" id="PTHR24020">
    <property type="entry name" value="COLLAGEN ALPHA"/>
    <property type="match status" value="1"/>
</dbReference>
<keyword evidence="2" id="KW-1185">Reference proteome</keyword>
<dbReference type="Proteomes" id="UP000036681">
    <property type="component" value="Unplaced"/>
</dbReference>